<organism evidence="2 3">
    <name type="scientific">Clostridium ragsdalei P11</name>
    <dbReference type="NCBI Taxonomy" id="1353534"/>
    <lineage>
        <taxon>Bacteria</taxon>
        <taxon>Bacillati</taxon>
        <taxon>Bacillota</taxon>
        <taxon>Clostridia</taxon>
        <taxon>Eubacteriales</taxon>
        <taxon>Clostridiaceae</taxon>
        <taxon>Clostridium</taxon>
    </lineage>
</organism>
<sequence length="1197" mass="139420">MDSLNEIIKVNDGFKRAVNLYLNLNKTDKILSYIPTKSSVNILNQYMESVLKNKEQASVLIGPYGKGKSHLLLVLLAVLSLERTDENNKTIKKVIEAVKNVDVVVANQMENIWNEKKRFLPIIISSSYSDLNQAFLLALNDVLKREGLTDLVPDTYYSAAVESVENWKNNYAETFNKFVEIIKEKNISYTEIIADLNGYDKNALDVFCSIYPKLTSGSKFNPMINTDILPLYKSINEKLCANYQYRGIYIVFDEFSKFIESRDKKSVGNEMKLLQDICELAGESSKNAQLFITLVTHKSIKEYANYLGQNIINSFLGIEGRIVERYFTTSSKNNYELIQNAIIKKDNKFAEYPELSGYFTEENAKKYYDIPVFRTMFEYKDFKKIIWKGCFPLNPLSAYVLLNISEKVAQNERTLFTFISKDETNSMARYVRKHNISISNSWTVNADVVYDYFKNEFQKDISNTFVHDEWLKSDYAISKTDDENEKKILKCLALINIINKPDELSARALFLYLASQIDETENILDELVKKDLIYQKGSTNCYSFKTRVGADLKHEIKKRRSVKGEKYNISSVFENTSGMNFEIPKQYNQDFYMTRYFRYEFIDYETFMSIDKSDSFFDENKFCDGKILLIICAGDEKPNKQKIIEKLNLYKDQRIIVIKPGIVYTSINLIQDYEILKELTKDKNFIENNQVLIKEIDIFEEEISNEINDYIEKAYSLKNEAEAYYFNGDKAVAYLHSDINRLVSEICRKYFNKTPVINNELINKNQITSSPIKKARKAIIDYILSGKNNETFYKGTNPEATIYRTTFIRTNILDKNPDTGMKSILKEFLDFMKECSVKCESLDIIIKKLISSPYGMRKGVIPLYLAYVLGSKIDDIVVYFGTKEVLLTSDIVINMVKKPEDYKLLVASESIEREQYIEGLLKTFNVEDSYNLSSSRLNNIILSMQRWFRALPQFTRNFKKKCSLFSNENLFNVMLMLKPLLQKADANPYEILFVKLPEACSDDRNLDDTLKIIQEFKKMLESHMNYVIKQTIKETILIFDKKGKQDLYHTLKEWYEKQSNMSKEGLYDNKITGLMNFIQELDTYDDISIVEKVVKIISNVYIENWNDNSLEEYKKELIKVKEEIEKISDVKENMKNKKILSFIDSNGNKIERYYESVSENTGSIMRNIFEDTLDDFTDLSVNEKVAILLEMIEKILK</sequence>
<comment type="caution">
    <text evidence="2">The sequence shown here is derived from an EMBL/GenBank/DDBJ whole genome shotgun (WGS) entry which is preliminary data.</text>
</comment>
<name>A0A1A6AYN1_9CLOT</name>
<protein>
    <submittedName>
        <fullName evidence="2">Uncharacterized protein</fullName>
    </submittedName>
</protein>
<feature type="coiled-coil region" evidence="1">
    <location>
        <begin position="1110"/>
        <end position="1137"/>
    </location>
</feature>
<keyword evidence="1" id="KW-0175">Coiled coil</keyword>
<evidence type="ECO:0000313" key="3">
    <source>
        <dbReference type="Proteomes" id="UP000093954"/>
    </source>
</evidence>
<dbReference type="AlphaFoldDB" id="A0A1A6AYN1"/>
<reference evidence="2 3" key="1">
    <citation type="journal article" date="2012" name="Front. Microbiol.">
        <title>Draft Genome Sequence of the Virulent Strain 01-B526 of the Fish Pathogen Aeromonas salmonicida.</title>
        <authorList>
            <person name="Charette S.J."/>
            <person name="Brochu F."/>
            <person name="Boyle B."/>
            <person name="Filion G."/>
            <person name="Tanaka K.H."/>
            <person name="Derome N."/>
        </authorList>
    </citation>
    <scope>NUCLEOTIDE SEQUENCE [LARGE SCALE GENOMIC DNA]</scope>
    <source>
        <strain evidence="2 3">P11</strain>
    </source>
</reference>
<dbReference type="PATRIC" id="fig|1353534.3.peg.995"/>
<dbReference type="Proteomes" id="UP000093954">
    <property type="component" value="Unassembled WGS sequence"/>
</dbReference>
<proteinExistence type="predicted"/>
<evidence type="ECO:0000313" key="2">
    <source>
        <dbReference type="EMBL" id="OBR95140.1"/>
    </source>
</evidence>
<dbReference type="RefSeq" id="WP_065077348.1">
    <property type="nucleotide sequence ID" value="NZ_LROS01000010.1"/>
</dbReference>
<keyword evidence="3" id="KW-1185">Reference proteome</keyword>
<accession>A0A1A6AYN1</accession>
<dbReference type="EMBL" id="LROS01000010">
    <property type="protein sequence ID" value="OBR95140.1"/>
    <property type="molecule type" value="Genomic_DNA"/>
</dbReference>
<gene>
    <name evidence="2" type="ORF">CLRAG_09780</name>
</gene>
<evidence type="ECO:0000256" key="1">
    <source>
        <dbReference type="SAM" id="Coils"/>
    </source>
</evidence>